<feature type="binding site" evidence="7">
    <location>
        <position position="88"/>
    </location>
    <ligand>
        <name>Mg(2+)</name>
        <dbReference type="ChEBI" id="CHEBI:18420"/>
        <label>1</label>
        <note>catalytic</note>
    </ligand>
</feature>
<dbReference type="PANTHER" id="PTHR20854">
    <property type="entry name" value="INOSITOL MONOPHOSPHATASE"/>
    <property type="match status" value="1"/>
</dbReference>
<comment type="cofactor">
    <cofactor evidence="2 7 8">
        <name>Mg(2+)</name>
        <dbReference type="ChEBI" id="CHEBI:18420"/>
    </cofactor>
</comment>
<dbReference type="InterPro" id="IPR022337">
    <property type="entry name" value="Inositol_monophosphatase_SuhB"/>
</dbReference>
<dbReference type="PANTHER" id="PTHR20854:SF4">
    <property type="entry name" value="INOSITOL-1-MONOPHOSPHATASE-RELATED"/>
    <property type="match status" value="1"/>
</dbReference>
<dbReference type="InterPro" id="IPR033942">
    <property type="entry name" value="IMPase"/>
</dbReference>
<protein>
    <recommendedName>
        <fullName evidence="8">Inositol-1-monophosphatase</fullName>
        <ecNumber evidence="8">3.1.3.25</ecNumber>
    </recommendedName>
</protein>
<dbReference type="InterPro" id="IPR020550">
    <property type="entry name" value="Inositol_monophosphatase_CS"/>
</dbReference>
<keyword evidence="4 7" id="KW-0479">Metal-binding</keyword>
<evidence type="ECO:0000256" key="6">
    <source>
        <dbReference type="ARBA" id="ARBA00022842"/>
    </source>
</evidence>
<dbReference type="RefSeq" id="WP_236625226.1">
    <property type="nucleotide sequence ID" value="NZ_JPGK01000002.1"/>
</dbReference>
<feature type="binding site" evidence="7">
    <location>
        <position position="85"/>
    </location>
    <ligand>
        <name>Mg(2+)</name>
        <dbReference type="ChEBI" id="CHEBI:18420"/>
        <label>1</label>
        <note>catalytic</note>
    </ligand>
</feature>
<dbReference type="FunFam" id="3.30.540.10:FF:000003">
    <property type="entry name" value="Inositol-1-monophosphatase"/>
    <property type="match status" value="1"/>
</dbReference>
<dbReference type="PRINTS" id="PR01959">
    <property type="entry name" value="SBIMPHPHTASE"/>
</dbReference>
<comment type="similarity">
    <text evidence="3 8">Belongs to the inositol monophosphatase superfamily.</text>
</comment>
<feature type="binding site" evidence="7">
    <location>
        <position position="69"/>
    </location>
    <ligand>
        <name>Mg(2+)</name>
        <dbReference type="ChEBI" id="CHEBI:18420"/>
        <label>1</label>
        <note>catalytic</note>
    </ligand>
</feature>
<dbReference type="CDD" id="cd01639">
    <property type="entry name" value="IMPase"/>
    <property type="match status" value="1"/>
</dbReference>
<dbReference type="EMBL" id="JPGK01000002">
    <property type="protein sequence ID" value="KGA94779.1"/>
    <property type="molecule type" value="Genomic_DNA"/>
</dbReference>
<name>A0A094X8B2_9BACT</name>
<comment type="catalytic activity">
    <reaction evidence="1 8">
        <text>a myo-inositol phosphate + H2O = myo-inositol + phosphate</text>
        <dbReference type="Rhea" id="RHEA:24056"/>
        <dbReference type="ChEBI" id="CHEBI:15377"/>
        <dbReference type="ChEBI" id="CHEBI:17268"/>
        <dbReference type="ChEBI" id="CHEBI:43474"/>
        <dbReference type="ChEBI" id="CHEBI:84139"/>
        <dbReference type="EC" id="3.1.3.25"/>
    </reaction>
</comment>
<evidence type="ECO:0000256" key="1">
    <source>
        <dbReference type="ARBA" id="ARBA00001033"/>
    </source>
</evidence>
<dbReference type="GO" id="GO:0008934">
    <property type="term" value="F:inositol monophosphate 1-phosphatase activity"/>
    <property type="evidence" value="ECO:0007669"/>
    <property type="project" value="InterPro"/>
</dbReference>
<dbReference type="PROSITE" id="PS00629">
    <property type="entry name" value="IMP_1"/>
    <property type="match status" value="1"/>
</dbReference>
<evidence type="ECO:0000313" key="9">
    <source>
        <dbReference type="EMBL" id="KGA94779.1"/>
    </source>
</evidence>
<dbReference type="Gene3D" id="3.30.540.10">
    <property type="entry name" value="Fructose-1,6-Bisphosphatase, subunit A, domain 1"/>
    <property type="match status" value="1"/>
</dbReference>
<dbReference type="Pfam" id="PF00459">
    <property type="entry name" value="Inositol_P"/>
    <property type="match status" value="1"/>
</dbReference>
<dbReference type="PRINTS" id="PR00377">
    <property type="entry name" value="IMPHPHTASES"/>
</dbReference>
<organism evidence="9 10">
    <name type="scientific">Leptospirillum ferriphilum</name>
    <dbReference type="NCBI Taxonomy" id="178606"/>
    <lineage>
        <taxon>Bacteria</taxon>
        <taxon>Pseudomonadati</taxon>
        <taxon>Nitrospirota</taxon>
        <taxon>Nitrospiria</taxon>
        <taxon>Nitrospirales</taxon>
        <taxon>Nitrospiraceae</taxon>
        <taxon>Leptospirillum</taxon>
    </lineage>
</organism>
<reference evidence="9 10" key="1">
    <citation type="submission" date="2014-06" db="EMBL/GenBank/DDBJ databases">
        <title>Draft genome sequence of iron oxidizing acidophile Leptospirillum ferriphilum DSM14647.</title>
        <authorList>
            <person name="Cardenas J.P."/>
            <person name="Lazcano M."/>
            <person name="Ossandon F.J."/>
            <person name="Corbett M."/>
            <person name="Holmes D.S."/>
            <person name="Watkin E."/>
        </authorList>
    </citation>
    <scope>NUCLEOTIDE SEQUENCE [LARGE SCALE GENOMIC DNA]</scope>
    <source>
        <strain evidence="9 10">DSM 14647</strain>
    </source>
</reference>
<evidence type="ECO:0000256" key="8">
    <source>
        <dbReference type="RuleBase" id="RU364068"/>
    </source>
</evidence>
<proteinExistence type="inferred from homology"/>
<sequence length="265" mass="29353">MDWDVQSVRRVAREAALSAGNILLEGYSREIRISYKGTIDLVTEIDWASEKEIIRHIRGRFPEHSILGEEGGVLAGPGTERWIIDPLDGTTNYTHHFPFFCISIGFESEGDVLYGLVFDPLRQQIFEAVKEEGAMLNESRISVSRNSRLSQSLLVTGFSSSKPEDPERDNLPFFNQLSRKVQGIRRTGSAALDLCYVAMGAVDGFWEIGLAPWDTAAGSLIVREAGGRTSDRKNARHELTSPMIVASNGIIHDEMIDILNSVSGL</sequence>
<dbReference type="SUPFAM" id="SSF56655">
    <property type="entry name" value="Carbohydrate phosphatase"/>
    <property type="match status" value="1"/>
</dbReference>
<dbReference type="GO" id="GO:0006020">
    <property type="term" value="P:inositol metabolic process"/>
    <property type="evidence" value="ECO:0007669"/>
    <property type="project" value="TreeGrafter"/>
</dbReference>
<feature type="binding site" evidence="7">
    <location>
        <position position="214"/>
    </location>
    <ligand>
        <name>Mg(2+)</name>
        <dbReference type="ChEBI" id="CHEBI:18420"/>
        <label>1</label>
        <note>catalytic</note>
    </ligand>
</feature>
<dbReference type="InterPro" id="IPR000760">
    <property type="entry name" value="Inositol_monophosphatase-like"/>
</dbReference>
<dbReference type="GO" id="GO:0007165">
    <property type="term" value="P:signal transduction"/>
    <property type="evidence" value="ECO:0007669"/>
    <property type="project" value="TreeGrafter"/>
</dbReference>
<keyword evidence="6 7" id="KW-0460">Magnesium</keyword>
<evidence type="ECO:0000256" key="7">
    <source>
        <dbReference type="PIRSR" id="PIRSR600760-2"/>
    </source>
</evidence>
<dbReference type="InterPro" id="IPR020583">
    <property type="entry name" value="Inositol_monoP_metal-BS"/>
</dbReference>
<evidence type="ECO:0000313" key="10">
    <source>
        <dbReference type="Proteomes" id="UP000029452"/>
    </source>
</evidence>
<keyword evidence="5 8" id="KW-0378">Hydrolase</keyword>
<dbReference type="GO" id="GO:0046854">
    <property type="term" value="P:phosphatidylinositol phosphate biosynthetic process"/>
    <property type="evidence" value="ECO:0007669"/>
    <property type="project" value="InterPro"/>
</dbReference>
<evidence type="ECO:0000256" key="3">
    <source>
        <dbReference type="ARBA" id="ARBA00009759"/>
    </source>
</evidence>
<evidence type="ECO:0000256" key="4">
    <source>
        <dbReference type="ARBA" id="ARBA00022723"/>
    </source>
</evidence>
<dbReference type="EC" id="3.1.3.25" evidence="8"/>
<dbReference type="AlphaFoldDB" id="A0A094X8B2"/>
<evidence type="ECO:0000256" key="5">
    <source>
        <dbReference type="ARBA" id="ARBA00022801"/>
    </source>
</evidence>
<dbReference type="PATRIC" id="fig|178606.4.peg.741"/>
<dbReference type="GO" id="GO:0046872">
    <property type="term" value="F:metal ion binding"/>
    <property type="evidence" value="ECO:0007669"/>
    <property type="project" value="UniProtKB-KW"/>
</dbReference>
<dbReference type="Proteomes" id="UP000029452">
    <property type="component" value="Unassembled WGS sequence"/>
</dbReference>
<comment type="caution">
    <text evidence="9">The sequence shown here is derived from an EMBL/GenBank/DDBJ whole genome shotgun (WGS) entry which is preliminary data.</text>
</comment>
<feature type="binding site" evidence="7">
    <location>
        <position position="87"/>
    </location>
    <ligand>
        <name>Mg(2+)</name>
        <dbReference type="ChEBI" id="CHEBI:18420"/>
        <label>1</label>
        <note>catalytic</note>
    </ligand>
</feature>
<accession>A0A094X8B2</accession>
<gene>
    <name evidence="9" type="ORF">LptCag_2209</name>
</gene>
<dbReference type="Gene3D" id="3.40.190.80">
    <property type="match status" value="1"/>
</dbReference>
<evidence type="ECO:0000256" key="2">
    <source>
        <dbReference type="ARBA" id="ARBA00001946"/>
    </source>
</evidence>
<dbReference type="PROSITE" id="PS00630">
    <property type="entry name" value="IMP_2"/>
    <property type="match status" value="1"/>
</dbReference>